<protein>
    <submittedName>
        <fullName evidence="1">Uncharacterized protein</fullName>
    </submittedName>
</protein>
<name>A0A8S5RVM8_9CAUD</name>
<organism evidence="1">
    <name type="scientific">Siphoviridae sp. ctHip2</name>
    <dbReference type="NCBI Taxonomy" id="2827830"/>
    <lineage>
        <taxon>Viruses</taxon>
        <taxon>Duplodnaviria</taxon>
        <taxon>Heunggongvirae</taxon>
        <taxon>Uroviricota</taxon>
        <taxon>Caudoviricetes</taxon>
    </lineage>
</organism>
<accession>A0A8S5RVM8</accession>
<reference evidence="1" key="1">
    <citation type="journal article" date="2021" name="Proc. Natl. Acad. Sci. U.S.A.">
        <title>A Catalog of Tens of Thousands of Viruses from Human Metagenomes Reveals Hidden Associations with Chronic Diseases.</title>
        <authorList>
            <person name="Tisza M.J."/>
            <person name="Buck C.B."/>
        </authorList>
    </citation>
    <scope>NUCLEOTIDE SEQUENCE</scope>
    <source>
        <strain evidence="1">CtHip2</strain>
    </source>
</reference>
<proteinExistence type="predicted"/>
<evidence type="ECO:0000313" key="1">
    <source>
        <dbReference type="EMBL" id="DAF42672.1"/>
    </source>
</evidence>
<sequence>MKKDKNELKAEWKKRPLKFRIEAVIHDGQWYTFDKWKRVALVKDENDLLDWIYENQDILIKKEESYRVPYDEVIKWYKEHDLPLDEPLIPNNFAPRLWSEQTEAEAYLNAPRRLISALLIEGEDSQLEKKCISILNKYARIVYHNNKLYAYGLNANYFKELLKRQLSASEYDRLKLRLRSSFYRRDLLDLTDDFVAETLLFYYSFAVLTLKPHDKTINIYLPEHDEKRAQIYEWILTAMQKFDETQPIPFSGYLSNVLRLWPYDLPDNELGKPLSKFQRIRAKAEEELSVDKETNEKRIVPISEIQQYLSNTYTEEQFRLLEEQHQRWLSTRNTDTLVWQDTNEDKAGINVFKDTNFEDTKRAHNITRAILRSSIKAECPQVAINLIEDLGSLDFDLEKMKDLPVLFKTTLVEELLNNEEPEEDE</sequence>
<dbReference type="EMBL" id="BK032497">
    <property type="protein sequence ID" value="DAF42672.1"/>
    <property type="molecule type" value="Genomic_DNA"/>
</dbReference>